<accession>A0AAW6ZBU7</accession>
<dbReference type="Proteomes" id="UP001225576">
    <property type="component" value="Unassembled WGS sequence"/>
</dbReference>
<dbReference type="Gene3D" id="2.60.40.1240">
    <property type="match status" value="1"/>
</dbReference>
<evidence type="ECO:0000259" key="4">
    <source>
        <dbReference type="Pfam" id="PF14016"/>
    </source>
</evidence>
<organism evidence="5 6">
    <name type="scientific">Trueperella bernardiae</name>
    <dbReference type="NCBI Taxonomy" id="59561"/>
    <lineage>
        <taxon>Bacteria</taxon>
        <taxon>Bacillati</taxon>
        <taxon>Actinomycetota</taxon>
        <taxon>Actinomycetes</taxon>
        <taxon>Actinomycetales</taxon>
        <taxon>Actinomycetaceae</taxon>
        <taxon>Trueperella</taxon>
    </lineage>
</organism>
<dbReference type="InterPro" id="IPR025326">
    <property type="entry name" value="DUF4232"/>
</dbReference>
<comment type="caution">
    <text evidence="5">The sequence shown here is derived from an EMBL/GenBank/DDBJ whole genome shotgun (WGS) entry which is preliminary data.</text>
</comment>
<evidence type="ECO:0000313" key="5">
    <source>
        <dbReference type="EMBL" id="MDK8601456.1"/>
    </source>
</evidence>
<feature type="region of interest" description="Disordered" evidence="2">
    <location>
        <begin position="191"/>
        <end position="260"/>
    </location>
</feature>
<gene>
    <name evidence="5" type="ORF">QP858_03140</name>
</gene>
<name>A0AAW6ZBU7_9ACTO</name>
<dbReference type="EMBL" id="JASPDQ010000004">
    <property type="protein sequence ID" value="MDK8601456.1"/>
    <property type="molecule type" value="Genomic_DNA"/>
</dbReference>
<keyword evidence="3" id="KW-0472">Membrane</keyword>
<feature type="domain" description="DUF4232" evidence="4">
    <location>
        <begin position="65"/>
        <end position="163"/>
    </location>
</feature>
<keyword evidence="3" id="KW-1133">Transmembrane helix</keyword>
<feature type="compositionally biased region" description="Gly residues" evidence="2">
    <location>
        <begin position="204"/>
        <end position="226"/>
    </location>
</feature>
<evidence type="ECO:0000256" key="2">
    <source>
        <dbReference type="SAM" id="MobiDB-lite"/>
    </source>
</evidence>
<dbReference type="InterPro" id="IPR029050">
    <property type="entry name" value="Immunoprotect_excell_Ig-like"/>
</dbReference>
<keyword evidence="1" id="KW-0732">Signal</keyword>
<protein>
    <submittedName>
        <fullName evidence="5">DUF4232 domain-containing protein</fullName>
    </submittedName>
</protein>
<feature type="transmembrane region" description="Helical" evidence="3">
    <location>
        <begin position="21"/>
        <end position="44"/>
    </location>
</feature>
<evidence type="ECO:0000256" key="3">
    <source>
        <dbReference type="SAM" id="Phobius"/>
    </source>
</evidence>
<dbReference type="RefSeq" id="WP_168160827.1">
    <property type="nucleotide sequence ID" value="NZ_JASPDQ010000004.1"/>
</dbReference>
<proteinExistence type="predicted"/>
<dbReference type="Pfam" id="PF14016">
    <property type="entry name" value="DUF4232"/>
    <property type="match status" value="1"/>
</dbReference>
<feature type="compositionally biased region" description="Acidic residues" evidence="2">
    <location>
        <begin position="227"/>
        <end position="237"/>
    </location>
</feature>
<keyword evidence="3" id="KW-0812">Transmembrane</keyword>
<sequence length="260" mass="25958">MSARPAPRKRTNPARSSFQRRLLTILLIVVLAIVATFVAVKYALSKIEKHTVPINPVEQFDPVACSSSMLSTTVQVASTGKSQVAVSVSITNKGDTPCSFDAADLRLQLASGDQTAYDSQVCESGPAAKILLLDTGLTTTQTLTWNGINAGANCQGQSLAGAGTYVARVFLGTDPLLESGYIFELTGSGAASGGHSVTDDGSAVAGGDGADGADGAGSGEGGSGGSDDGETATDGADDAGTGDSGQSSDSEGATAENSEG</sequence>
<evidence type="ECO:0000313" key="6">
    <source>
        <dbReference type="Proteomes" id="UP001225576"/>
    </source>
</evidence>
<feature type="compositionally biased region" description="Low complexity" evidence="2">
    <location>
        <begin position="238"/>
        <end position="253"/>
    </location>
</feature>
<reference evidence="5" key="1">
    <citation type="submission" date="2023-05" db="EMBL/GenBank/DDBJ databases">
        <title>Genomic Catalog of Human Bladder Bacteria.</title>
        <authorList>
            <person name="Du J."/>
        </authorList>
    </citation>
    <scope>NUCLEOTIDE SEQUENCE</scope>
    <source>
        <strain evidence="5">UMB1304A</strain>
    </source>
</reference>
<evidence type="ECO:0000256" key="1">
    <source>
        <dbReference type="ARBA" id="ARBA00022729"/>
    </source>
</evidence>
<dbReference type="AlphaFoldDB" id="A0AAW6ZBU7"/>